<keyword evidence="2" id="KW-1015">Disulfide bond</keyword>
<proteinExistence type="predicted"/>
<feature type="domain" description="TNFR-Cys" evidence="4">
    <location>
        <begin position="186"/>
        <end position="226"/>
    </location>
</feature>
<evidence type="ECO:0000313" key="6">
    <source>
        <dbReference type="Proteomes" id="UP000198323"/>
    </source>
</evidence>
<keyword evidence="1" id="KW-0325">Glycoprotein</keyword>
<feature type="disulfide bond" evidence="2">
    <location>
        <begin position="187"/>
        <end position="202"/>
    </location>
</feature>
<name>A0A226MNY0_CALSU</name>
<dbReference type="PANTHER" id="PTHR24042">
    <property type="entry name" value="NEL HOMOLOG"/>
    <property type="match status" value="1"/>
</dbReference>
<evidence type="ECO:0000256" key="3">
    <source>
        <dbReference type="SAM" id="Coils"/>
    </source>
</evidence>
<dbReference type="GO" id="GO:0008201">
    <property type="term" value="F:heparin binding"/>
    <property type="evidence" value="ECO:0007669"/>
    <property type="project" value="TreeGrafter"/>
</dbReference>
<evidence type="ECO:0000256" key="2">
    <source>
        <dbReference type="PROSITE-ProRule" id="PRU00206"/>
    </source>
</evidence>
<comment type="caution">
    <text evidence="5">The sequence shown here is derived from an EMBL/GenBank/DDBJ whole genome shotgun (WGS) entry which is preliminary data.</text>
</comment>
<sequence length="259" mass="29691">MGSSTWLETRQLVLWMNMNYHGLSYCIRAGQLPNDTMQHTPLALKQTGENEVPSEDALILQLHLAKGHEKFTEMLKSQQQIIVDLQQKLAEQQHVLVGQQQEILEQQRRMFEQMDLIKVQYGMLFDTVKQMSFQSLQEDIQNYFESHLQGLQNQVRNQLQKSYSVHKVEVDAKVINVGESLLDCGLCESDEFCNFQKTPSQCEKCTLCPAGFFQMADCSANSDRICQDRDECTESPSICGERIKCLNTPGKLYSLIIKV</sequence>
<evidence type="ECO:0000256" key="1">
    <source>
        <dbReference type="ARBA" id="ARBA00023180"/>
    </source>
</evidence>
<dbReference type="Gene3D" id="2.10.50.10">
    <property type="entry name" value="Tumor Necrosis Factor Receptor, subunit A, domain 2"/>
    <property type="match status" value="1"/>
</dbReference>
<feature type="coiled-coil region" evidence="3">
    <location>
        <begin position="75"/>
        <end position="102"/>
    </location>
</feature>
<evidence type="ECO:0000259" key="4">
    <source>
        <dbReference type="PROSITE" id="PS50050"/>
    </source>
</evidence>
<dbReference type="PANTHER" id="PTHR24042:SF8">
    <property type="match status" value="1"/>
</dbReference>
<dbReference type="PROSITE" id="PS50050">
    <property type="entry name" value="TNFR_NGFR_2"/>
    <property type="match status" value="1"/>
</dbReference>
<keyword evidence="6" id="KW-1185">Reference proteome</keyword>
<dbReference type="OrthoDB" id="6083769at2759"/>
<accession>A0A226MNY0</accession>
<dbReference type="SMART" id="SM00208">
    <property type="entry name" value="TNFR"/>
    <property type="match status" value="1"/>
</dbReference>
<dbReference type="STRING" id="9009.A0A226MNY0"/>
<feature type="disulfide bond" evidence="2">
    <location>
        <begin position="208"/>
        <end position="226"/>
    </location>
</feature>
<dbReference type="EMBL" id="MCFN01000586">
    <property type="protein sequence ID" value="OXB56985.1"/>
    <property type="molecule type" value="Genomic_DNA"/>
</dbReference>
<dbReference type="Proteomes" id="UP000198323">
    <property type="component" value="Unassembled WGS sequence"/>
</dbReference>
<feature type="repeat" description="TNFR-Cys" evidence="2">
    <location>
        <begin position="186"/>
        <end position="226"/>
    </location>
</feature>
<protein>
    <recommendedName>
        <fullName evidence="4">TNFR-Cys domain-containing protein</fullName>
    </recommendedName>
</protein>
<dbReference type="AlphaFoldDB" id="A0A226MNY0"/>
<organism evidence="5 6">
    <name type="scientific">Callipepla squamata</name>
    <name type="common">Scaled quail</name>
    <dbReference type="NCBI Taxonomy" id="9009"/>
    <lineage>
        <taxon>Eukaryota</taxon>
        <taxon>Metazoa</taxon>
        <taxon>Chordata</taxon>
        <taxon>Craniata</taxon>
        <taxon>Vertebrata</taxon>
        <taxon>Euteleostomi</taxon>
        <taxon>Archelosauria</taxon>
        <taxon>Archosauria</taxon>
        <taxon>Dinosauria</taxon>
        <taxon>Saurischia</taxon>
        <taxon>Theropoda</taxon>
        <taxon>Coelurosauria</taxon>
        <taxon>Aves</taxon>
        <taxon>Neognathae</taxon>
        <taxon>Galloanserae</taxon>
        <taxon>Galliformes</taxon>
        <taxon>Odontophoridae</taxon>
        <taxon>Callipepla</taxon>
    </lineage>
</organism>
<keyword evidence="3" id="KW-0175">Coiled coil</keyword>
<dbReference type="InterPro" id="IPR001368">
    <property type="entry name" value="TNFR/NGFR_Cys_rich_reg"/>
</dbReference>
<reference evidence="5 6" key="1">
    <citation type="submission" date="2016-07" db="EMBL/GenBank/DDBJ databases">
        <title>Disparate Historic Effective Population Sizes Predicted by Modern Levels of Genome Diversity for the Scaled Quail (Callipepla squamata) and the Northern Bobwhite (Colinus virginianus): Inferences from First and Second Generation Draft Genome Assemblies for Sympatric New World Quail.</title>
        <authorList>
            <person name="Oldeschulte D.L."/>
            <person name="Halley Y.A."/>
            <person name="Bhattarai E.K."/>
            <person name="Brashear W.A."/>
            <person name="Hill J."/>
            <person name="Metz R.P."/>
            <person name="Johnson C.D."/>
            <person name="Rollins D."/>
            <person name="Peterson M.J."/>
            <person name="Bickhart D.M."/>
            <person name="Decker J.E."/>
            <person name="Seabury C.M."/>
        </authorList>
    </citation>
    <scope>NUCLEOTIDE SEQUENCE [LARGE SCALE GENOMIC DNA]</scope>
    <source>
        <strain evidence="5 6">Texas</strain>
        <tissue evidence="5">Leg muscle</tissue>
    </source>
</reference>
<feature type="disulfide bond" evidence="2">
    <location>
        <begin position="205"/>
        <end position="218"/>
    </location>
</feature>
<dbReference type="InterPro" id="IPR051586">
    <property type="entry name" value="PKC-binding_NELL"/>
</dbReference>
<gene>
    <name evidence="5" type="ORF">ASZ78_000075</name>
</gene>
<evidence type="ECO:0000313" key="5">
    <source>
        <dbReference type="EMBL" id="OXB56985.1"/>
    </source>
</evidence>
<dbReference type="GO" id="GO:0005615">
    <property type="term" value="C:extracellular space"/>
    <property type="evidence" value="ECO:0007669"/>
    <property type="project" value="TreeGrafter"/>
</dbReference>
<dbReference type="PROSITE" id="PS00652">
    <property type="entry name" value="TNFR_NGFR_1"/>
    <property type="match status" value="1"/>
</dbReference>